<dbReference type="InterPro" id="IPR037165">
    <property type="entry name" value="AldOxase/xan_DH_Mopterin-bd_sf"/>
</dbReference>
<comment type="caution">
    <text evidence="1">The sequence shown here is derived from an EMBL/GenBank/DDBJ whole genome shotgun (WGS) entry which is preliminary data.</text>
</comment>
<evidence type="ECO:0000313" key="2">
    <source>
        <dbReference type="Proteomes" id="UP001201985"/>
    </source>
</evidence>
<organism evidence="1 2">
    <name type="scientific">Teichococcus vastitatis</name>
    <dbReference type="NCBI Taxonomy" id="2307076"/>
    <lineage>
        <taxon>Bacteria</taxon>
        <taxon>Pseudomonadati</taxon>
        <taxon>Pseudomonadota</taxon>
        <taxon>Alphaproteobacteria</taxon>
        <taxon>Acetobacterales</taxon>
        <taxon>Roseomonadaceae</taxon>
        <taxon>Roseomonas</taxon>
    </lineage>
</organism>
<dbReference type="Proteomes" id="UP001201985">
    <property type="component" value="Unassembled WGS sequence"/>
</dbReference>
<evidence type="ECO:0008006" key="3">
    <source>
        <dbReference type="Google" id="ProtNLM"/>
    </source>
</evidence>
<dbReference type="EMBL" id="JALBUU010000094">
    <property type="protein sequence ID" value="MCI0756155.1"/>
    <property type="molecule type" value="Genomic_DNA"/>
</dbReference>
<accession>A0ABS9WA22</accession>
<sequence length="54" mass="5831">MIMVPEQDGLVNSMGIKGIVEVGIVGMNAAISNAVWHATGKRIRDLPIRTEDLI</sequence>
<proteinExistence type="predicted"/>
<protein>
    <recommendedName>
        <fullName evidence="3">Xanthine dehydrogenase YagR molybdenum-binding subunit</fullName>
    </recommendedName>
</protein>
<evidence type="ECO:0000313" key="1">
    <source>
        <dbReference type="EMBL" id="MCI0756155.1"/>
    </source>
</evidence>
<gene>
    <name evidence="1" type="ORF">MON41_21070</name>
</gene>
<dbReference type="Gene3D" id="3.30.365.10">
    <property type="entry name" value="Aldehyde oxidase/xanthine dehydrogenase, molybdopterin binding domain"/>
    <property type="match status" value="1"/>
</dbReference>
<dbReference type="SUPFAM" id="SSF56003">
    <property type="entry name" value="Molybdenum cofactor-binding domain"/>
    <property type="match status" value="1"/>
</dbReference>
<keyword evidence="2" id="KW-1185">Reference proteome</keyword>
<name>A0ABS9WA22_9PROT</name>
<dbReference type="RefSeq" id="WP_241793807.1">
    <property type="nucleotide sequence ID" value="NZ_JALBUU010000094.1"/>
</dbReference>
<reference evidence="1 2" key="1">
    <citation type="submission" date="2022-03" db="EMBL/GenBank/DDBJ databases">
        <title>Complete genome analysis of Roseomonas KG 17.1 : a prolific producer of plant growth promoters.</title>
        <authorList>
            <person name="Saadouli I."/>
            <person name="Najjari A."/>
            <person name="Mosbah A."/>
            <person name="Ouzari H.I."/>
        </authorList>
    </citation>
    <scope>NUCLEOTIDE SEQUENCE [LARGE SCALE GENOMIC DNA]</scope>
    <source>
        <strain evidence="1 2">KG17-1</strain>
    </source>
</reference>